<protein>
    <recommendedName>
        <fullName evidence="2">ABC transporter substrate-binding protein</fullName>
    </recommendedName>
</protein>
<dbReference type="PANTHER" id="PTHR43649:SF12">
    <property type="entry name" value="DIACETYLCHITOBIOSE BINDING PROTEIN DASA"/>
    <property type="match status" value="1"/>
</dbReference>
<sequence length="320" mass="35546">AKEVKFIEAYVDQYRADDEIWAIPAFGMLELLMYNKKHFEEAGISHPPKTTEEVLAAAKKLTIPSKGQYGFALPASDTLAGTQSIYTWMGAFGGKKIFDDNCRPTVNNPHNIKAYTFLKELAKYSPPDIGAYAWAEVEGALVSGKASMITFKNAFMNSWINNSGLGASDLGAAPIPVPSDGSGERFSLSYSNAFMVMTDDPEKQEGLAKFMAFWLKPKIYGEWLGTSEPGLFLPVTENAETNRIMFSAPVLSQFKKQHQMSLDEAPYTGMYGFMQNNYCPTVGQFEGQNFTAKAMEKMIIEDISPKEAVEYLEELMLNVN</sequence>
<dbReference type="Gene3D" id="3.40.190.10">
    <property type="entry name" value="Periplasmic binding protein-like II"/>
    <property type="match status" value="2"/>
</dbReference>
<proteinExistence type="predicted"/>
<evidence type="ECO:0008006" key="2">
    <source>
        <dbReference type="Google" id="ProtNLM"/>
    </source>
</evidence>
<dbReference type="InterPro" id="IPR050490">
    <property type="entry name" value="Bact_solute-bd_prot1"/>
</dbReference>
<dbReference type="InterPro" id="IPR006059">
    <property type="entry name" value="SBP"/>
</dbReference>
<dbReference type="Pfam" id="PF01547">
    <property type="entry name" value="SBP_bac_1"/>
    <property type="match status" value="1"/>
</dbReference>
<dbReference type="AlphaFoldDB" id="A0A382KWW2"/>
<dbReference type="PANTHER" id="PTHR43649">
    <property type="entry name" value="ARABINOSE-BINDING PROTEIN-RELATED"/>
    <property type="match status" value="1"/>
</dbReference>
<name>A0A382KWW2_9ZZZZ</name>
<dbReference type="SUPFAM" id="SSF53850">
    <property type="entry name" value="Periplasmic binding protein-like II"/>
    <property type="match status" value="1"/>
</dbReference>
<evidence type="ECO:0000313" key="1">
    <source>
        <dbReference type="EMBL" id="SVC28025.1"/>
    </source>
</evidence>
<organism evidence="1">
    <name type="scientific">marine metagenome</name>
    <dbReference type="NCBI Taxonomy" id="408172"/>
    <lineage>
        <taxon>unclassified sequences</taxon>
        <taxon>metagenomes</taxon>
        <taxon>ecological metagenomes</taxon>
    </lineage>
</organism>
<reference evidence="1" key="1">
    <citation type="submission" date="2018-05" db="EMBL/GenBank/DDBJ databases">
        <authorList>
            <person name="Lanie J.A."/>
            <person name="Ng W.-L."/>
            <person name="Kazmierczak K.M."/>
            <person name="Andrzejewski T.M."/>
            <person name="Davidsen T.M."/>
            <person name="Wayne K.J."/>
            <person name="Tettelin H."/>
            <person name="Glass J.I."/>
            <person name="Rusch D."/>
            <person name="Podicherti R."/>
            <person name="Tsui H.-C.T."/>
            <person name="Winkler M.E."/>
        </authorList>
    </citation>
    <scope>NUCLEOTIDE SEQUENCE</scope>
</reference>
<gene>
    <name evidence="1" type="ORF">METZ01_LOCUS280879</name>
</gene>
<feature type="non-terminal residue" evidence="1">
    <location>
        <position position="1"/>
    </location>
</feature>
<accession>A0A382KWW2</accession>
<dbReference type="EMBL" id="UINC01082868">
    <property type="protein sequence ID" value="SVC28025.1"/>
    <property type="molecule type" value="Genomic_DNA"/>
</dbReference>